<dbReference type="PANTHER" id="PTHR18952">
    <property type="entry name" value="CARBONIC ANHYDRASE"/>
    <property type="match status" value="1"/>
</dbReference>
<feature type="domain" description="Alpha-carbonic anhydrase" evidence="8">
    <location>
        <begin position="40"/>
        <end position="321"/>
    </location>
</feature>
<dbReference type="SUPFAM" id="SSF51069">
    <property type="entry name" value="Carbonic anhydrase"/>
    <property type="match status" value="1"/>
</dbReference>
<dbReference type="PROSITE" id="PS51144">
    <property type="entry name" value="ALPHA_CA_2"/>
    <property type="match status" value="1"/>
</dbReference>
<dbReference type="GO" id="GO:0008270">
    <property type="term" value="F:zinc ion binding"/>
    <property type="evidence" value="ECO:0007669"/>
    <property type="project" value="InterPro"/>
</dbReference>
<protein>
    <recommendedName>
        <fullName evidence="2">carbonic anhydrase</fullName>
        <ecNumber evidence="2">4.2.1.1</ecNumber>
    </recommendedName>
</protein>
<evidence type="ECO:0000259" key="8">
    <source>
        <dbReference type="PROSITE" id="PS51144"/>
    </source>
</evidence>
<dbReference type="RefSeq" id="XP_045955255.1">
    <property type="nucleotide sequence ID" value="XM_046100522.1"/>
</dbReference>
<dbReference type="Pfam" id="PF00194">
    <property type="entry name" value="Carb_anhydrase"/>
    <property type="match status" value="2"/>
</dbReference>
<reference evidence="9" key="1">
    <citation type="journal article" date="2021" name="Nat. Commun.">
        <title>Genetic determinants of endophytism in the Arabidopsis root mycobiome.</title>
        <authorList>
            <person name="Mesny F."/>
            <person name="Miyauchi S."/>
            <person name="Thiergart T."/>
            <person name="Pickel B."/>
            <person name="Atanasova L."/>
            <person name="Karlsson M."/>
            <person name="Huettel B."/>
            <person name="Barry K.W."/>
            <person name="Haridas S."/>
            <person name="Chen C."/>
            <person name="Bauer D."/>
            <person name="Andreopoulos W."/>
            <person name="Pangilinan J."/>
            <person name="LaButti K."/>
            <person name="Riley R."/>
            <person name="Lipzen A."/>
            <person name="Clum A."/>
            <person name="Drula E."/>
            <person name="Henrissat B."/>
            <person name="Kohler A."/>
            <person name="Grigoriev I.V."/>
            <person name="Martin F.M."/>
            <person name="Hacquard S."/>
        </authorList>
    </citation>
    <scope>NUCLEOTIDE SEQUENCE</scope>
    <source>
        <strain evidence="9">MPI-SDFR-AT-0073</strain>
    </source>
</reference>
<feature type="chain" id="PRO_5040239284" description="carbonic anhydrase" evidence="7">
    <location>
        <begin position="21"/>
        <end position="321"/>
    </location>
</feature>
<keyword evidence="4" id="KW-0862">Zinc</keyword>
<keyword evidence="3" id="KW-0479">Metal-binding</keyword>
<evidence type="ECO:0000256" key="4">
    <source>
        <dbReference type="ARBA" id="ARBA00022833"/>
    </source>
</evidence>
<dbReference type="SMART" id="SM01057">
    <property type="entry name" value="Carb_anhydrase"/>
    <property type="match status" value="1"/>
</dbReference>
<dbReference type="AlphaFoldDB" id="A0A9P8UEZ0"/>
<dbReference type="Gene3D" id="3.10.200.10">
    <property type="entry name" value="Alpha carbonic anhydrase"/>
    <property type="match status" value="1"/>
</dbReference>
<dbReference type="Proteomes" id="UP000758603">
    <property type="component" value="Unassembled WGS sequence"/>
</dbReference>
<dbReference type="CDD" id="cd03124">
    <property type="entry name" value="alpha_CA_prokaryotic_like"/>
    <property type="match status" value="1"/>
</dbReference>
<dbReference type="GeneID" id="70129414"/>
<comment type="caution">
    <text evidence="9">The sequence shown here is derived from an EMBL/GenBank/DDBJ whole genome shotgun (WGS) entry which is preliminary data.</text>
</comment>
<dbReference type="InterPro" id="IPR023561">
    <property type="entry name" value="Carbonic_anhydrase_a-class"/>
</dbReference>
<evidence type="ECO:0000256" key="1">
    <source>
        <dbReference type="ARBA" id="ARBA00010718"/>
    </source>
</evidence>
<comment type="similarity">
    <text evidence="1">Belongs to the alpha-carbonic anhydrase family.</text>
</comment>
<dbReference type="InterPro" id="IPR001148">
    <property type="entry name" value="CA_dom"/>
</dbReference>
<proteinExistence type="inferred from homology"/>
<evidence type="ECO:0000256" key="7">
    <source>
        <dbReference type="SAM" id="SignalP"/>
    </source>
</evidence>
<name>A0A9P8UEZ0_9PEZI</name>
<dbReference type="PANTHER" id="PTHR18952:SF265">
    <property type="entry name" value="CARBONIC ANHYDRASE"/>
    <property type="match status" value="1"/>
</dbReference>
<dbReference type="InterPro" id="IPR041891">
    <property type="entry name" value="Alpha_CA_prokaryot-like"/>
</dbReference>
<dbReference type="InterPro" id="IPR036398">
    <property type="entry name" value="CA_dom_sf"/>
</dbReference>
<dbReference type="GO" id="GO:0004089">
    <property type="term" value="F:carbonate dehydratase activity"/>
    <property type="evidence" value="ECO:0007669"/>
    <property type="project" value="UniProtKB-EC"/>
</dbReference>
<evidence type="ECO:0000256" key="3">
    <source>
        <dbReference type="ARBA" id="ARBA00022723"/>
    </source>
</evidence>
<keyword evidence="5" id="KW-0456">Lyase</keyword>
<evidence type="ECO:0000256" key="2">
    <source>
        <dbReference type="ARBA" id="ARBA00012925"/>
    </source>
</evidence>
<dbReference type="PROSITE" id="PS51257">
    <property type="entry name" value="PROKAR_LIPOPROTEIN"/>
    <property type="match status" value="1"/>
</dbReference>
<evidence type="ECO:0000313" key="10">
    <source>
        <dbReference type="Proteomes" id="UP000758603"/>
    </source>
</evidence>
<accession>A0A9P8UEZ0</accession>
<evidence type="ECO:0000256" key="5">
    <source>
        <dbReference type="ARBA" id="ARBA00023239"/>
    </source>
</evidence>
<comment type="catalytic activity">
    <reaction evidence="6">
        <text>hydrogencarbonate + H(+) = CO2 + H2O</text>
        <dbReference type="Rhea" id="RHEA:10748"/>
        <dbReference type="ChEBI" id="CHEBI:15377"/>
        <dbReference type="ChEBI" id="CHEBI:15378"/>
        <dbReference type="ChEBI" id="CHEBI:16526"/>
        <dbReference type="ChEBI" id="CHEBI:17544"/>
        <dbReference type="EC" id="4.2.1.1"/>
    </reaction>
</comment>
<evidence type="ECO:0000256" key="6">
    <source>
        <dbReference type="ARBA" id="ARBA00048348"/>
    </source>
</evidence>
<feature type="signal peptide" evidence="7">
    <location>
        <begin position="1"/>
        <end position="20"/>
    </location>
</feature>
<sequence length="321" mass="34163">MDSTMSKLLVLAAIAMPVLGSCGSRTHLSTRAEDGEVKINTFGYAGAIGPENWFALDTAKNGLCATGTRQSPIDMVEGQFHVLDAADIVLEIPDQPEGTEFENLGTTVEVVMEGKGGILELGGIEYELKQFHVHNPSEHLDNGNFAEMEIHNVFESAAGELAVVGVYVEADVGTALTVAARRRRNVLAEAIAGTNFTIMPSSALPQTNAVSSPMLETVFESVEEIATPGTKATTKPLVFSEYVAALKAGTFQTYSGSLTTPPCSEGVNWMVATQRLKVSPATLHRVSNVVKFNRRITQNALGEPNVLSFAAGTFSKNATVV</sequence>
<dbReference type="EC" id="4.2.1.1" evidence="2"/>
<dbReference type="OrthoDB" id="429145at2759"/>
<gene>
    <name evidence="9" type="ORF">BKA67DRAFT_538762</name>
</gene>
<keyword evidence="7" id="KW-0732">Signal</keyword>
<dbReference type="EMBL" id="JAGPXC010000007">
    <property type="protein sequence ID" value="KAH6648748.1"/>
    <property type="molecule type" value="Genomic_DNA"/>
</dbReference>
<keyword evidence="10" id="KW-1185">Reference proteome</keyword>
<evidence type="ECO:0000313" key="9">
    <source>
        <dbReference type="EMBL" id="KAH6648748.1"/>
    </source>
</evidence>
<organism evidence="9 10">
    <name type="scientific">Truncatella angustata</name>
    <dbReference type="NCBI Taxonomy" id="152316"/>
    <lineage>
        <taxon>Eukaryota</taxon>
        <taxon>Fungi</taxon>
        <taxon>Dikarya</taxon>
        <taxon>Ascomycota</taxon>
        <taxon>Pezizomycotina</taxon>
        <taxon>Sordariomycetes</taxon>
        <taxon>Xylariomycetidae</taxon>
        <taxon>Amphisphaeriales</taxon>
        <taxon>Sporocadaceae</taxon>
        <taxon>Truncatella</taxon>
    </lineage>
</organism>